<keyword evidence="2" id="KW-1185">Reference proteome</keyword>
<proteinExistence type="predicted"/>
<gene>
    <name evidence="1" type="ORF">EVAR_21066_1</name>
</gene>
<dbReference type="EMBL" id="BGZK01000254">
    <property type="protein sequence ID" value="GBP32032.1"/>
    <property type="molecule type" value="Genomic_DNA"/>
</dbReference>
<dbReference type="AlphaFoldDB" id="A0A4C1V195"/>
<evidence type="ECO:0000313" key="2">
    <source>
        <dbReference type="Proteomes" id="UP000299102"/>
    </source>
</evidence>
<reference evidence="1 2" key="1">
    <citation type="journal article" date="2019" name="Commun. Biol.">
        <title>The bagworm genome reveals a unique fibroin gene that provides high tensile strength.</title>
        <authorList>
            <person name="Kono N."/>
            <person name="Nakamura H."/>
            <person name="Ohtoshi R."/>
            <person name="Tomita M."/>
            <person name="Numata K."/>
            <person name="Arakawa K."/>
        </authorList>
    </citation>
    <scope>NUCLEOTIDE SEQUENCE [LARGE SCALE GENOMIC DNA]</scope>
</reference>
<accession>A0A4C1V195</accession>
<organism evidence="1 2">
    <name type="scientific">Eumeta variegata</name>
    <name type="common">Bagworm moth</name>
    <name type="synonym">Eumeta japonica</name>
    <dbReference type="NCBI Taxonomy" id="151549"/>
    <lineage>
        <taxon>Eukaryota</taxon>
        <taxon>Metazoa</taxon>
        <taxon>Ecdysozoa</taxon>
        <taxon>Arthropoda</taxon>
        <taxon>Hexapoda</taxon>
        <taxon>Insecta</taxon>
        <taxon>Pterygota</taxon>
        <taxon>Neoptera</taxon>
        <taxon>Endopterygota</taxon>
        <taxon>Lepidoptera</taxon>
        <taxon>Glossata</taxon>
        <taxon>Ditrysia</taxon>
        <taxon>Tineoidea</taxon>
        <taxon>Psychidae</taxon>
        <taxon>Oiketicinae</taxon>
        <taxon>Eumeta</taxon>
    </lineage>
</organism>
<dbReference type="Proteomes" id="UP000299102">
    <property type="component" value="Unassembled WGS sequence"/>
</dbReference>
<comment type="caution">
    <text evidence="1">The sequence shown here is derived from an EMBL/GenBank/DDBJ whole genome shotgun (WGS) entry which is preliminary data.</text>
</comment>
<sequence>MHPLKPSPLRSGRCRRPSLQAAAGAAAVSTKSFTGMHVNARITTGRAALEPSTLNYLMLQTKLHMITQAVVQAPMSSDIFTPFLIRNPSWAISAGSRYRSP</sequence>
<protein>
    <submittedName>
        <fullName evidence="1">Uncharacterized protein</fullName>
    </submittedName>
</protein>
<name>A0A4C1V195_EUMVA</name>
<evidence type="ECO:0000313" key="1">
    <source>
        <dbReference type="EMBL" id="GBP32032.1"/>
    </source>
</evidence>